<name>A0A0A7PGW2_9SPHN</name>
<dbReference type="HOGENOM" id="CLU_2572074_0_0_5"/>
<sequence>MSREQLMTSALRYLDREGSMSASDICFFAGADPWLYARLCNKEPCSAAELDAALPHVLNQLDAVIAKLTKGRAALAQAVPA</sequence>
<dbReference type="KEGG" id="sphk:SKP52_07845"/>
<keyword evidence="2" id="KW-1185">Reference proteome</keyword>
<dbReference type="AlphaFoldDB" id="A0A0A7PGW2"/>
<evidence type="ECO:0000313" key="1">
    <source>
        <dbReference type="EMBL" id="AJA08488.1"/>
    </source>
</evidence>
<reference evidence="1 2" key="1">
    <citation type="journal article" date="2015" name="Int. J. Syst. Evol. Microbiol.">
        <title>Description of Sphingopyxis fribergensis sp. nov. - a soil bacterium with the ability to degrade styrene and phenylacetic acid.</title>
        <authorList>
            <person name="Oelschlagel M."/>
            <person name="Ruckert C."/>
            <person name="Kalinowski J."/>
            <person name="Schmidt G."/>
            <person name="Schlomann M."/>
            <person name="Tischler D."/>
        </authorList>
    </citation>
    <scope>NUCLEOTIDE SEQUENCE [LARGE SCALE GENOMIC DNA]</scope>
    <source>
        <strain evidence="1 2">Kp5.2</strain>
    </source>
</reference>
<dbReference type="Proteomes" id="UP000030907">
    <property type="component" value="Chromosome"/>
</dbReference>
<dbReference type="STRING" id="1515612.SKP52_07845"/>
<accession>A0A0A7PGW2</accession>
<dbReference type="EMBL" id="CP009122">
    <property type="protein sequence ID" value="AJA08488.1"/>
    <property type="molecule type" value="Genomic_DNA"/>
</dbReference>
<proteinExistence type="predicted"/>
<protein>
    <submittedName>
        <fullName evidence="1">Uncharacterized protein</fullName>
    </submittedName>
</protein>
<evidence type="ECO:0000313" key="2">
    <source>
        <dbReference type="Proteomes" id="UP000030907"/>
    </source>
</evidence>
<gene>
    <name evidence="1" type="ORF">SKP52_07845</name>
</gene>
<organism evidence="1 2">
    <name type="scientific">Sphingopyxis fribergensis</name>
    <dbReference type="NCBI Taxonomy" id="1515612"/>
    <lineage>
        <taxon>Bacteria</taxon>
        <taxon>Pseudomonadati</taxon>
        <taxon>Pseudomonadota</taxon>
        <taxon>Alphaproteobacteria</taxon>
        <taxon>Sphingomonadales</taxon>
        <taxon>Sphingomonadaceae</taxon>
        <taxon>Sphingopyxis</taxon>
    </lineage>
</organism>